<sequence length="544" mass="56067">MTYAPPVDAVPDHEDRLGLTGTKPLLVVTLRQDVRNIAPWVVLISVLSASSILAYAWIFPDASDRAQLAVALGGNPALSLLFGPARDLMTADGFNAWRAGQLGVLFSGLMAILVVVRNSRANEDSGQAELIASGVVARRARLAVAVAIAAMASLALGVVCFLITIACGGGITATLILSATFTASGLIFAGVAAVAAQLGSDARTASTLAIATLGVCYVLRGYIDSSGAADWVSWLTPLGWLEETRPATGNQPWPLLAALALAVVLVLIAFVLQSRRDFAQGMIATRPGPARAGLAGNVWGLALKANRASLISWLGAFAALGLVFGNLASSIGGVIADNPAMAQVLASGAVDPSELAFAFLVTILQIIAIIVAVMGVQVVLRVYSEETDYRVEPLLAGSLPRTTYLASNVLVALAGTALALLFAGITLGLVASARDDTISLGRVIEQALATIPAVWALVALAVAAVGVRPAARLVAWLGIVATFGLTVLGPTFKLWDWALDISPLRHVPNVSGPSPDWAGLVGLGAAALVLLGGGFVGYRRRDIV</sequence>
<feature type="transmembrane region" description="Helical" evidence="1">
    <location>
        <begin position="142"/>
        <end position="165"/>
    </location>
</feature>
<feature type="transmembrane region" description="Helical" evidence="1">
    <location>
        <begin position="355"/>
        <end position="383"/>
    </location>
</feature>
<feature type="transmembrane region" description="Helical" evidence="1">
    <location>
        <begin position="37"/>
        <end position="59"/>
    </location>
</feature>
<keyword evidence="3" id="KW-1185">Reference proteome</keyword>
<feature type="transmembrane region" description="Helical" evidence="1">
    <location>
        <begin position="474"/>
        <end position="495"/>
    </location>
</feature>
<evidence type="ECO:0000256" key="1">
    <source>
        <dbReference type="SAM" id="Phobius"/>
    </source>
</evidence>
<evidence type="ECO:0000313" key="2">
    <source>
        <dbReference type="EMBL" id="MEX0426996.1"/>
    </source>
</evidence>
<evidence type="ECO:0000313" key="3">
    <source>
        <dbReference type="Proteomes" id="UP001556631"/>
    </source>
</evidence>
<reference evidence="2 3" key="1">
    <citation type="submission" date="2024-07" db="EMBL/GenBank/DDBJ databases">
        <authorList>
            <person name="Lee S."/>
            <person name="Kang M."/>
        </authorList>
    </citation>
    <scope>NUCLEOTIDE SEQUENCE [LARGE SCALE GENOMIC DNA]</scope>
    <source>
        <strain evidence="2 3">DS6</strain>
    </source>
</reference>
<feature type="transmembrane region" description="Helical" evidence="1">
    <location>
        <begin position="171"/>
        <end position="193"/>
    </location>
</feature>
<feature type="transmembrane region" description="Helical" evidence="1">
    <location>
        <begin position="253"/>
        <end position="272"/>
    </location>
</feature>
<keyword evidence="1" id="KW-0812">Transmembrane</keyword>
<feature type="transmembrane region" description="Helical" evidence="1">
    <location>
        <begin position="517"/>
        <end position="538"/>
    </location>
</feature>
<gene>
    <name evidence="2" type="ORF">AB3X52_05130</name>
</gene>
<name>A0ABV3SVP3_9ACTN</name>
<accession>A0ABV3SVP3</accession>
<organism evidence="2 3">
    <name type="scientific">Nocardioides eburneus</name>
    <dbReference type="NCBI Taxonomy" id="3231482"/>
    <lineage>
        <taxon>Bacteria</taxon>
        <taxon>Bacillati</taxon>
        <taxon>Actinomycetota</taxon>
        <taxon>Actinomycetes</taxon>
        <taxon>Propionibacteriales</taxon>
        <taxon>Nocardioidaceae</taxon>
        <taxon>Nocardioides</taxon>
    </lineage>
</organism>
<feature type="transmembrane region" description="Helical" evidence="1">
    <location>
        <begin position="404"/>
        <end position="427"/>
    </location>
</feature>
<protein>
    <submittedName>
        <fullName evidence="2">ABC transporter permease</fullName>
    </submittedName>
</protein>
<feature type="transmembrane region" description="Helical" evidence="1">
    <location>
        <begin position="205"/>
        <end position="223"/>
    </location>
</feature>
<proteinExistence type="predicted"/>
<dbReference type="EMBL" id="JBFPJR010000006">
    <property type="protein sequence ID" value="MEX0426996.1"/>
    <property type="molecule type" value="Genomic_DNA"/>
</dbReference>
<dbReference type="Proteomes" id="UP001556631">
    <property type="component" value="Unassembled WGS sequence"/>
</dbReference>
<dbReference type="RefSeq" id="WP_367991954.1">
    <property type="nucleotide sequence ID" value="NZ_JBFPJR010000006.1"/>
</dbReference>
<keyword evidence="1" id="KW-0472">Membrane</keyword>
<feature type="transmembrane region" description="Helical" evidence="1">
    <location>
        <begin position="447"/>
        <end position="467"/>
    </location>
</feature>
<comment type="caution">
    <text evidence="2">The sequence shown here is derived from an EMBL/GenBank/DDBJ whole genome shotgun (WGS) entry which is preliminary data.</text>
</comment>
<feature type="transmembrane region" description="Helical" evidence="1">
    <location>
        <begin position="310"/>
        <end position="335"/>
    </location>
</feature>
<feature type="transmembrane region" description="Helical" evidence="1">
    <location>
        <begin position="97"/>
        <end position="116"/>
    </location>
</feature>
<keyword evidence="1" id="KW-1133">Transmembrane helix</keyword>